<dbReference type="AlphaFoldDB" id="A0A179ISC2"/>
<name>A0A179ISC2_HYDSH</name>
<dbReference type="STRING" id="1484.SA87_09395"/>
<evidence type="ECO:0000313" key="3">
    <source>
        <dbReference type="EMBL" id="OAR04722.1"/>
    </source>
</evidence>
<feature type="compositionally biased region" description="Pro residues" evidence="2">
    <location>
        <begin position="112"/>
        <end position="121"/>
    </location>
</feature>
<organism evidence="3 4">
    <name type="scientific">Hydrogenibacillus schlegelii</name>
    <name type="common">Bacillus schlegelii</name>
    <dbReference type="NCBI Taxonomy" id="1484"/>
    <lineage>
        <taxon>Bacteria</taxon>
        <taxon>Bacillati</taxon>
        <taxon>Bacillota</taxon>
        <taxon>Bacilli</taxon>
        <taxon>Bacillales</taxon>
        <taxon>Bacillales Family X. Incertae Sedis</taxon>
        <taxon>Hydrogenibacillus</taxon>
    </lineage>
</organism>
<evidence type="ECO:0000256" key="2">
    <source>
        <dbReference type="SAM" id="MobiDB-lite"/>
    </source>
</evidence>
<proteinExistence type="predicted"/>
<evidence type="ECO:0000313" key="4">
    <source>
        <dbReference type="Proteomes" id="UP000243024"/>
    </source>
</evidence>
<sequence length="202" mass="20589">MSESDLLAFLALGLAAVALWLHVRSNRPAAGREVAELEAALQALLEAVERLEEENRALLDALWHARPGEASDLGPAGGRIPAESPSGSPPEGRKGPKERPGPGRGDGAAGPPDAPAVPGPPAASSAAGTAASAPGGWREEALRRLRAGEAPEEVARDLGRGTREVALLGAFGGAPETASFRPEGTGLRPPEAPPEGRAPRRG</sequence>
<protein>
    <submittedName>
        <fullName evidence="3">Uncharacterized protein</fullName>
    </submittedName>
</protein>
<keyword evidence="4" id="KW-1185">Reference proteome</keyword>
<gene>
    <name evidence="3" type="ORF">SA87_09395</name>
</gene>
<feature type="region of interest" description="Disordered" evidence="2">
    <location>
        <begin position="170"/>
        <end position="202"/>
    </location>
</feature>
<comment type="caution">
    <text evidence="3">The sequence shown here is derived from an EMBL/GenBank/DDBJ whole genome shotgun (WGS) entry which is preliminary data.</text>
</comment>
<dbReference type="RefSeq" id="WP_066200091.1">
    <property type="nucleotide sequence ID" value="NZ_CBCSAS010000004.1"/>
</dbReference>
<feature type="coiled-coil region" evidence="1">
    <location>
        <begin position="34"/>
        <end position="61"/>
    </location>
</feature>
<dbReference type="EMBL" id="JXBB01000012">
    <property type="protein sequence ID" value="OAR04722.1"/>
    <property type="molecule type" value="Genomic_DNA"/>
</dbReference>
<keyword evidence="1" id="KW-0175">Coiled coil</keyword>
<feature type="region of interest" description="Disordered" evidence="2">
    <location>
        <begin position="69"/>
        <end position="138"/>
    </location>
</feature>
<feature type="compositionally biased region" description="Low complexity" evidence="2">
    <location>
        <begin position="122"/>
        <end position="136"/>
    </location>
</feature>
<reference evidence="3 4" key="1">
    <citation type="submission" date="2015-09" db="EMBL/GenBank/DDBJ databases">
        <title>Draft genome sequence of Hydrogenibacillus schlegelii DSM 2000.</title>
        <authorList>
            <person name="Hemp J."/>
        </authorList>
    </citation>
    <scope>NUCLEOTIDE SEQUENCE [LARGE SCALE GENOMIC DNA]</scope>
    <source>
        <strain evidence="3 4">MA 48</strain>
    </source>
</reference>
<dbReference type="Proteomes" id="UP000243024">
    <property type="component" value="Unassembled WGS sequence"/>
</dbReference>
<evidence type="ECO:0000256" key="1">
    <source>
        <dbReference type="SAM" id="Coils"/>
    </source>
</evidence>
<accession>A0A179ISC2</accession>
<feature type="compositionally biased region" description="Basic and acidic residues" evidence="2">
    <location>
        <begin position="91"/>
        <end position="101"/>
    </location>
</feature>